<protein>
    <submittedName>
        <fullName evidence="1">Uncharacterized protein</fullName>
    </submittedName>
</protein>
<sequence>MTATSLWPTEPGIISPASKHGFIGELISRTRKLPHQTAGAEVGRAKHQAYDMVSYRKGYFIAPRSAASHPAFKNELEVAIYLFLLRRAAFEECEINMMGRVIQLERGQVAISNRRLAAEFMHSEASVRRLLKRMSNTRDALISVSNDRGVNTITVCNYDEIQDLGNYINPRPIMGTDARSTSKGRTSDAKIIELRNKNKKHVREEWRFNPENPDDWRRLLGDPSNRAMRERHENHWNPALLGPSPWRSCNKHIPSQILAEYGPSWGWLASIGDKKNVRKA</sequence>
<reference evidence="2" key="1">
    <citation type="journal article" date="2019" name="Int. J. Syst. Evol. Microbiol.">
        <title>The Global Catalogue of Microorganisms (GCM) 10K type strain sequencing project: providing services to taxonomists for standard genome sequencing and annotation.</title>
        <authorList>
            <consortium name="The Broad Institute Genomics Platform"/>
            <consortium name="The Broad Institute Genome Sequencing Center for Infectious Disease"/>
            <person name="Wu L."/>
            <person name="Ma J."/>
        </authorList>
    </citation>
    <scope>NUCLEOTIDE SEQUENCE [LARGE SCALE GENOMIC DNA]</scope>
    <source>
        <strain evidence="2">CGMCC 1.15304</strain>
    </source>
</reference>
<evidence type="ECO:0000313" key="1">
    <source>
        <dbReference type="EMBL" id="MFC4346976.1"/>
    </source>
</evidence>
<evidence type="ECO:0000313" key="2">
    <source>
        <dbReference type="Proteomes" id="UP001595776"/>
    </source>
</evidence>
<proteinExistence type="predicted"/>
<accession>A0ABV8U889</accession>
<dbReference type="RefSeq" id="WP_156431949.1">
    <property type="nucleotide sequence ID" value="NZ_JBHSCR010000002.1"/>
</dbReference>
<name>A0ABV8U889_9PROT</name>
<dbReference type="EMBL" id="JBHSCR010000002">
    <property type="protein sequence ID" value="MFC4346976.1"/>
    <property type="molecule type" value="Genomic_DNA"/>
</dbReference>
<keyword evidence="2" id="KW-1185">Reference proteome</keyword>
<comment type="caution">
    <text evidence="1">The sequence shown here is derived from an EMBL/GenBank/DDBJ whole genome shotgun (WGS) entry which is preliminary data.</text>
</comment>
<gene>
    <name evidence="1" type="ORF">ACFO5Q_03880</name>
</gene>
<dbReference type="Proteomes" id="UP001595776">
    <property type="component" value="Unassembled WGS sequence"/>
</dbReference>
<organism evidence="1 2">
    <name type="scientific">Kordiimonas lipolytica</name>
    <dbReference type="NCBI Taxonomy" id="1662421"/>
    <lineage>
        <taxon>Bacteria</taxon>
        <taxon>Pseudomonadati</taxon>
        <taxon>Pseudomonadota</taxon>
        <taxon>Alphaproteobacteria</taxon>
        <taxon>Kordiimonadales</taxon>
        <taxon>Kordiimonadaceae</taxon>
        <taxon>Kordiimonas</taxon>
    </lineage>
</organism>